<protein>
    <submittedName>
        <fullName evidence="1">Uncharacterized protein</fullName>
    </submittedName>
</protein>
<dbReference type="EMBL" id="MU118090">
    <property type="protein sequence ID" value="KAF9645446.1"/>
    <property type="molecule type" value="Genomic_DNA"/>
</dbReference>
<sequence length="177" mass="19574">MPTCDLCPPGLQGCHECCASGPHFYTPQRPYVPGQGARMETFEKKEITFRKGGLCGIPVRDGILKRFEGLEGRDSRPFEGVDVADQVVLRIDWPGYPPWSRSFRTRDSTPARTPASLSRLATDVCKSIEKFVGEMEGQVCAEPAWMLGNNHLNADNLALVSLQRASHGSWVASIRLL</sequence>
<proteinExistence type="predicted"/>
<organism evidence="1 2">
    <name type="scientific">Thelephora ganbajun</name>
    <name type="common">Ganba fungus</name>
    <dbReference type="NCBI Taxonomy" id="370292"/>
    <lineage>
        <taxon>Eukaryota</taxon>
        <taxon>Fungi</taxon>
        <taxon>Dikarya</taxon>
        <taxon>Basidiomycota</taxon>
        <taxon>Agaricomycotina</taxon>
        <taxon>Agaricomycetes</taxon>
        <taxon>Thelephorales</taxon>
        <taxon>Thelephoraceae</taxon>
        <taxon>Thelephora</taxon>
    </lineage>
</organism>
<gene>
    <name evidence="1" type="ORF">BDM02DRAFT_3131066</name>
</gene>
<name>A0ACB6Z753_THEGA</name>
<dbReference type="Proteomes" id="UP000886501">
    <property type="component" value="Unassembled WGS sequence"/>
</dbReference>
<comment type="caution">
    <text evidence="1">The sequence shown here is derived from an EMBL/GenBank/DDBJ whole genome shotgun (WGS) entry which is preliminary data.</text>
</comment>
<accession>A0ACB6Z753</accession>
<reference evidence="1" key="2">
    <citation type="journal article" date="2020" name="Nat. Commun.">
        <title>Large-scale genome sequencing of mycorrhizal fungi provides insights into the early evolution of symbiotic traits.</title>
        <authorList>
            <person name="Miyauchi S."/>
            <person name="Kiss E."/>
            <person name="Kuo A."/>
            <person name="Drula E."/>
            <person name="Kohler A."/>
            <person name="Sanchez-Garcia M."/>
            <person name="Morin E."/>
            <person name="Andreopoulos B."/>
            <person name="Barry K.W."/>
            <person name="Bonito G."/>
            <person name="Buee M."/>
            <person name="Carver A."/>
            <person name="Chen C."/>
            <person name="Cichocki N."/>
            <person name="Clum A."/>
            <person name="Culley D."/>
            <person name="Crous P.W."/>
            <person name="Fauchery L."/>
            <person name="Girlanda M."/>
            <person name="Hayes R.D."/>
            <person name="Keri Z."/>
            <person name="LaButti K."/>
            <person name="Lipzen A."/>
            <person name="Lombard V."/>
            <person name="Magnuson J."/>
            <person name="Maillard F."/>
            <person name="Murat C."/>
            <person name="Nolan M."/>
            <person name="Ohm R.A."/>
            <person name="Pangilinan J."/>
            <person name="Pereira M.F."/>
            <person name="Perotto S."/>
            <person name="Peter M."/>
            <person name="Pfister S."/>
            <person name="Riley R."/>
            <person name="Sitrit Y."/>
            <person name="Stielow J.B."/>
            <person name="Szollosi G."/>
            <person name="Zifcakova L."/>
            <person name="Stursova M."/>
            <person name="Spatafora J.W."/>
            <person name="Tedersoo L."/>
            <person name="Vaario L.M."/>
            <person name="Yamada A."/>
            <person name="Yan M."/>
            <person name="Wang P."/>
            <person name="Xu J."/>
            <person name="Bruns T."/>
            <person name="Baldrian P."/>
            <person name="Vilgalys R."/>
            <person name="Dunand C."/>
            <person name="Henrissat B."/>
            <person name="Grigoriev I.V."/>
            <person name="Hibbett D."/>
            <person name="Nagy L.G."/>
            <person name="Martin F.M."/>
        </authorList>
    </citation>
    <scope>NUCLEOTIDE SEQUENCE</scope>
    <source>
        <strain evidence="1">P2</strain>
    </source>
</reference>
<evidence type="ECO:0000313" key="1">
    <source>
        <dbReference type="EMBL" id="KAF9645446.1"/>
    </source>
</evidence>
<reference evidence="1" key="1">
    <citation type="submission" date="2019-10" db="EMBL/GenBank/DDBJ databases">
        <authorList>
            <consortium name="DOE Joint Genome Institute"/>
            <person name="Kuo A."/>
            <person name="Miyauchi S."/>
            <person name="Kiss E."/>
            <person name="Drula E."/>
            <person name="Kohler A."/>
            <person name="Sanchez-Garcia M."/>
            <person name="Andreopoulos B."/>
            <person name="Barry K.W."/>
            <person name="Bonito G."/>
            <person name="Buee M."/>
            <person name="Carver A."/>
            <person name="Chen C."/>
            <person name="Cichocki N."/>
            <person name="Clum A."/>
            <person name="Culley D."/>
            <person name="Crous P.W."/>
            <person name="Fauchery L."/>
            <person name="Girlanda M."/>
            <person name="Hayes R."/>
            <person name="Keri Z."/>
            <person name="Labutti K."/>
            <person name="Lipzen A."/>
            <person name="Lombard V."/>
            <person name="Magnuson J."/>
            <person name="Maillard F."/>
            <person name="Morin E."/>
            <person name="Murat C."/>
            <person name="Nolan M."/>
            <person name="Ohm R."/>
            <person name="Pangilinan J."/>
            <person name="Pereira M."/>
            <person name="Perotto S."/>
            <person name="Peter M."/>
            <person name="Riley R."/>
            <person name="Sitrit Y."/>
            <person name="Stielow B."/>
            <person name="Szollosi G."/>
            <person name="Zifcakova L."/>
            <person name="Stursova M."/>
            <person name="Spatafora J.W."/>
            <person name="Tedersoo L."/>
            <person name="Vaario L.-M."/>
            <person name="Yamada A."/>
            <person name="Yan M."/>
            <person name="Wang P."/>
            <person name="Xu J."/>
            <person name="Bruns T."/>
            <person name="Baldrian P."/>
            <person name="Vilgalys R."/>
            <person name="Henrissat B."/>
            <person name="Grigoriev I.V."/>
            <person name="Hibbett D."/>
            <person name="Nagy L.G."/>
            <person name="Martin F.M."/>
        </authorList>
    </citation>
    <scope>NUCLEOTIDE SEQUENCE</scope>
    <source>
        <strain evidence="1">P2</strain>
    </source>
</reference>
<evidence type="ECO:0000313" key="2">
    <source>
        <dbReference type="Proteomes" id="UP000886501"/>
    </source>
</evidence>
<keyword evidence="2" id="KW-1185">Reference proteome</keyword>